<evidence type="ECO:0000259" key="6">
    <source>
        <dbReference type="PROSITE" id="PS50975"/>
    </source>
</evidence>
<dbReference type="InterPro" id="IPR003781">
    <property type="entry name" value="CoA-bd"/>
</dbReference>
<dbReference type="FunFam" id="3.30.1490.20:FF:000020">
    <property type="entry name" value="Protein lysine acetyltransferase"/>
    <property type="match status" value="1"/>
</dbReference>
<dbReference type="InterPro" id="IPR043938">
    <property type="entry name" value="Ligase_CoA_dom"/>
</dbReference>
<dbReference type="Gene3D" id="3.40.630.30">
    <property type="match status" value="1"/>
</dbReference>
<dbReference type="PROSITE" id="PS51186">
    <property type="entry name" value="GNAT"/>
    <property type="match status" value="1"/>
</dbReference>
<keyword evidence="3 5" id="KW-0067">ATP-binding</keyword>
<sequence length="898" mass="99267">MAIKKLDSIFRPKRIALIGVSSNPDSVGGITLRNLVGGGFNGVVYPVNPKREAVFGIPCYPDVKSLPKVPDLAVIMTAAKFVPQLVRECGEVGIHGLIIMSAGFKESGEEGKVLEAQVKAEKAKFPDMRVIGPNCLGILVPGLNMNVSFADGMPKKGHVAFISQSGALCTSVLDWAYESNVGFSNFVSIGNSMDVSFGDLIDYFGQDPNTKSIVLYVESIQNARTFMSAARAFSREKPIIVYKSGRFPESAAAAASHTGAMASEDSIYDAVFHRAGLARVFDFGNIFDFTDLVGRRRIPKGNRLAIVTNAGGPGVMATDSLISLGGKLVKLSDETMQKLNDYLPPFWSHGNPIDVLGDATPERFAKSTEIVLEDENVDAVLVLLTPQAMTDPTATADAIAKMAGNTTKTIMAAWLGGASMREGTQIFNNAGIASYGTPEQAIKAFMTLSDYSQNLKMLYETPKEVPVSFQYDRNELRKKYLENVFPKAKILNEDDSKMLVNDYGIDTTHPTPAATEDEAVAIAEKKGYPVVLKIYSPDITHKSDVGGVALNIENEDMVRATFRNMVKTAAEKRPDARIDGVTVQKMVNTKGGIELIVGTKKDPIFGTVMLVGMGGTTAELFKDKRLEFPPLNEQLARQMLESLKIYPLLSGWRGDAPKNIDKLIEVLIRMSYLAADYPEIEELDINPLIVTEEDVIALDARIVVDEEIMKQPAKEYSHLVLRPYPESLIKNCTLKDGTEITLRPIKPEDEPMWLELLASCSKEAIYHRFRYDFYFDSHEVASQFCFIDYDREIAIVAEHEKEDGSKELIGVGRLIADPDLETMEYAILITDKWQKKELGYTLTNYCMEIANVRGIKKLMAETTKDNKPMISVFRKLNFKIRFNEDTTVSVNKEITENL</sequence>
<gene>
    <name evidence="8" type="ORF">GM418_02710</name>
</gene>
<dbReference type="Gene3D" id="3.30.1490.20">
    <property type="entry name" value="ATP-grasp fold, A domain"/>
    <property type="match status" value="1"/>
</dbReference>
<evidence type="ECO:0000256" key="5">
    <source>
        <dbReference type="PROSITE-ProRule" id="PRU00409"/>
    </source>
</evidence>
<protein>
    <submittedName>
        <fullName evidence="8">GNAT family N-acetyltransferase</fullName>
    </submittedName>
</protein>
<keyword evidence="2 5" id="KW-0547">Nucleotide-binding</keyword>
<organism evidence="8 9">
    <name type="scientific">Maribellus comscasis</name>
    <dbReference type="NCBI Taxonomy" id="2681766"/>
    <lineage>
        <taxon>Bacteria</taxon>
        <taxon>Pseudomonadati</taxon>
        <taxon>Bacteroidota</taxon>
        <taxon>Bacteroidia</taxon>
        <taxon>Marinilabiliales</taxon>
        <taxon>Prolixibacteraceae</taxon>
        <taxon>Maribellus</taxon>
    </lineage>
</organism>
<dbReference type="Gene3D" id="3.40.50.720">
    <property type="entry name" value="NAD(P)-binding Rossmann-like Domain"/>
    <property type="match status" value="1"/>
</dbReference>
<keyword evidence="9" id="KW-1185">Reference proteome</keyword>
<dbReference type="RefSeq" id="WP_158862895.1">
    <property type="nucleotide sequence ID" value="NZ_CP046401.1"/>
</dbReference>
<dbReference type="InterPro" id="IPR051538">
    <property type="entry name" value="Acyl-CoA_Synth/Transferase"/>
</dbReference>
<dbReference type="InterPro" id="IPR036291">
    <property type="entry name" value="NAD(P)-bd_dom_sf"/>
</dbReference>
<dbReference type="AlphaFoldDB" id="A0A6I6JNP1"/>
<name>A0A6I6JNP1_9BACT</name>
<dbReference type="PANTHER" id="PTHR43334:SF1">
    <property type="entry name" value="3-HYDROXYPROPIONATE--COA LIGASE [ADP-FORMING]"/>
    <property type="match status" value="1"/>
</dbReference>
<evidence type="ECO:0000256" key="4">
    <source>
        <dbReference type="ARBA" id="ARBA00060888"/>
    </source>
</evidence>
<dbReference type="SUPFAM" id="SSF56059">
    <property type="entry name" value="Glutathione synthetase ATP-binding domain-like"/>
    <property type="match status" value="1"/>
</dbReference>
<dbReference type="SMART" id="SM00881">
    <property type="entry name" value="CoA_binding"/>
    <property type="match status" value="1"/>
</dbReference>
<evidence type="ECO:0000313" key="8">
    <source>
        <dbReference type="EMBL" id="QGY42600.1"/>
    </source>
</evidence>
<dbReference type="KEGG" id="mcos:GM418_02710"/>
<dbReference type="EMBL" id="CP046401">
    <property type="protein sequence ID" value="QGY42600.1"/>
    <property type="molecule type" value="Genomic_DNA"/>
</dbReference>
<proteinExistence type="inferred from homology"/>
<dbReference type="Gene3D" id="3.40.50.261">
    <property type="entry name" value="Succinyl-CoA synthetase domains"/>
    <property type="match status" value="2"/>
</dbReference>
<keyword evidence="1" id="KW-0436">Ligase</keyword>
<dbReference type="InterPro" id="IPR011761">
    <property type="entry name" value="ATP-grasp"/>
</dbReference>
<dbReference type="SUPFAM" id="SSF52210">
    <property type="entry name" value="Succinyl-CoA synthetase domains"/>
    <property type="match status" value="2"/>
</dbReference>
<dbReference type="InterPro" id="IPR013815">
    <property type="entry name" value="ATP_grasp_subdomain_1"/>
</dbReference>
<dbReference type="InterPro" id="IPR016181">
    <property type="entry name" value="Acyl_CoA_acyltransferase"/>
</dbReference>
<dbReference type="Pfam" id="PF13549">
    <property type="entry name" value="ATP-grasp_5"/>
    <property type="match status" value="1"/>
</dbReference>
<dbReference type="PANTHER" id="PTHR43334">
    <property type="entry name" value="ACETATE--COA LIGASE [ADP-FORMING]"/>
    <property type="match status" value="1"/>
</dbReference>
<evidence type="ECO:0000259" key="7">
    <source>
        <dbReference type="PROSITE" id="PS51186"/>
    </source>
</evidence>
<dbReference type="InterPro" id="IPR000182">
    <property type="entry name" value="GNAT_dom"/>
</dbReference>
<dbReference type="Pfam" id="PF19045">
    <property type="entry name" value="Ligase_CoA_2"/>
    <property type="match status" value="1"/>
</dbReference>
<evidence type="ECO:0000313" key="9">
    <source>
        <dbReference type="Proteomes" id="UP000428260"/>
    </source>
</evidence>
<dbReference type="Pfam" id="PF00583">
    <property type="entry name" value="Acetyltransf_1"/>
    <property type="match status" value="1"/>
</dbReference>
<dbReference type="InterPro" id="IPR016102">
    <property type="entry name" value="Succinyl-CoA_synth-like"/>
</dbReference>
<feature type="domain" description="N-acetyltransferase" evidence="7">
    <location>
        <begin position="740"/>
        <end position="895"/>
    </location>
</feature>
<dbReference type="Pfam" id="PF13607">
    <property type="entry name" value="Succ_CoA_lig"/>
    <property type="match status" value="1"/>
</dbReference>
<feature type="domain" description="ATP-grasp" evidence="6">
    <location>
        <begin position="497"/>
        <end position="533"/>
    </location>
</feature>
<dbReference type="GO" id="GO:0046872">
    <property type="term" value="F:metal ion binding"/>
    <property type="evidence" value="ECO:0007669"/>
    <property type="project" value="InterPro"/>
</dbReference>
<dbReference type="GO" id="GO:0005524">
    <property type="term" value="F:ATP binding"/>
    <property type="evidence" value="ECO:0007669"/>
    <property type="project" value="UniProtKB-UniRule"/>
</dbReference>
<keyword evidence="8" id="KW-0808">Transferase</keyword>
<dbReference type="InterPro" id="IPR032875">
    <property type="entry name" value="Succ_CoA_lig_flav_dom"/>
</dbReference>
<dbReference type="SUPFAM" id="SSF55729">
    <property type="entry name" value="Acyl-CoA N-acyltransferases (Nat)"/>
    <property type="match status" value="1"/>
</dbReference>
<dbReference type="GO" id="GO:0043758">
    <property type="term" value="F:acetate-CoA ligase (ADP-forming) activity"/>
    <property type="evidence" value="ECO:0007669"/>
    <property type="project" value="InterPro"/>
</dbReference>
<dbReference type="Pfam" id="PF13380">
    <property type="entry name" value="CoA_binding_2"/>
    <property type="match status" value="1"/>
</dbReference>
<evidence type="ECO:0000256" key="1">
    <source>
        <dbReference type="ARBA" id="ARBA00022598"/>
    </source>
</evidence>
<evidence type="ECO:0000256" key="2">
    <source>
        <dbReference type="ARBA" id="ARBA00022741"/>
    </source>
</evidence>
<dbReference type="Gene3D" id="3.30.470.20">
    <property type="entry name" value="ATP-grasp fold, B domain"/>
    <property type="match status" value="1"/>
</dbReference>
<dbReference type="Proteomes" id="UP000428260">
    <property type="component" value="Chromosome"/>
</dbReference>
<comment type="similarity">
    <text evidence="4">In the N-terminal section; belongs to the acetate CoA ligase alpha subunit family.</text>
</comment>
<accession>A0A6I6JNP1</accession>
<evidence type="ECO:0000256" key="3">
    <source>
        <dbReference type="ARBA" id="ARBA00022840"/>
    </source>
</evidence>
<dbReference type="SUPFAM" id="SSF51735">
    <property type="entry name" value="NAD(P)-binding Rossmann-fold domains"/>
    <property type="match status" value="1"/>
</dbReference>
<dbReference type="GO" id="GO:0016747">
    <property type="term" value="F:acyltransferase activity, transferring groups other than amino-acyl groups"/>
    <property type="evidence" value="ECO:0007669"/>
    <property type="project" value="InterPro"/>
</dbReference>
<reference evidence="8 9" key="1">
    <citation type="submission" date="2019-11" db="EMBL/GenBank/DDBJ databases">
        <authorList>
            <person name="Zheng R.K."/>
            <person name="Sun C.M."/>
        </authorList>
    </citation>
    <scope>NUCLEOTIDE SEQUENCE [LARGE SCALE GENOMIC DNA]</scope>
    <source>
        <strain evidence="8 9">WC007</strain>
    </source>
</reference>
<dbReference type="PROSITE" id="PS50975">
    <property type="entry name" value="ATP_GRASP"/>
    <property type="match status" value="1"/>
</dbReference>